<reference evidence="2" key="1">
    <citation type="submission" date="2016-02" db="EMBL/GenBank/DDBJ databases">
        <authorList>
            <person name="Holder M.E."/>
            <person name="Ajami N.J."/>
            <person name="Petrosino J.F."/>
        </authorList>
    </citation>
    <scope>NUCLEOTIDE SEQUENCE [LARGE SCALE GENOMIC DNA]</scope>
    <source>
        <strain evidence="2">CCUG 45958</strain>
    </source>
</reference>
<dbReference type="Pfam" id="PF05936">
    <property type="entry name" value="T6SS_VasE"/>
    <property type="match status" value="1"/>
</dbReference>
<dbReference type="AlphaFoldDB" id="A0A0X8JK51"/>
<evidence type="ECO:0000313" key="1">
    <source>
        <dbReference type="EMBL" id="AMD90152.1"/>
    </source>
</evidence>
<dbReference type="KEGG" id="dfi:AXF13_08460"/>
<sequence>MLPERVIWTEGMGVSPVHFQQQDRHVDAQLRMRGAMLKPHAWGFTEFLIDEQYLNLGKVVLSKAAGMLPDGTLFEIGHGQPPLSLDIVPGLTGKRIMLALPMAVEGGAETRDEETSGLSTRYIRTPLRIRDHNAYKEKNSSETGILCGRFDMRLMFEEDSDLKGYVTMPVAHVVECRQDKSVLLDKEFMPTFLHLEGSPTLTGYLREIIGLLTHRADHIANRVSSAGQTGTAELGDFMLLQCLNRMEPLFRHLDRTPGLHPEEFYRLLLSLAGELSTFSERGKRPNDLADYDHGAQYHCFPALMEQARYALSMVLEQHAVLLSLQQRKNNVQLAPIHDKNLLSTALFVLVAQADMDQESLRALLPKQIKIGTPENIRELVNTHLPGVKIHPMPVAPRQIPFHAGKSYFQLDFTSQQRAQLEASTGCALHVSGTFPGLILQLWAIKE</sequence>
<dbReference type="PANTHER" id="PTHR35566">
    <property type="entry name" value="BLR3599 PROTEIN"/>
    <property type="match status" value="1"/>
</dbReference>
<protein>
    <submittedName>
        <fullName evidence="1">Type VI secretion protein</fullName>
    </submittedName>
</protein>
<dbReference type="EMBL" id="CP014229">
    <property type="protein sequence ID" value="AMD90152.1"/>
    <property type="molecule type" value="Genomic_DNA"/>
</dbReference>
<proteinExistence type="predicted"/>
<dbReference type="RefSeq" id="WP_062252568.1">
    <property type="nucleotide sequence ID" value="NZ_CP014229.1"/>
</dbReference>
<dbReference type="PANTHER" id="PTHR35566:SF1">
    <property type="entry name" value="TYPE VI SECRETION SYSTEM BASEPLATE COMPONENT TSSK1"/>
    <property type="match status" value="1"/>
</dbReference>
<organism evidence="1 2">
    <name type="scientific">Desulfovibrio fairfieldensis</name>
    <dbReference type="NCBI Taxonomy" id="44742"/>
    <lineage>
        <taxon>Bacteria</taxon>
        <taxon>Pseudomonadati</taxon>
        <taxon>Thermodesulfobacteriota</taxon>
        <taxon>Desulfovibrionia</taxon>
        <taxon>Desulfovibrionales</taxon>
        <taxon>Desulfovibrionaceae</taxon>
        <taxon>Desulfovibrio</taxon>
    </lineage>
</organism>
<accession>A0A0X8JK51</accession>
<dbReference type="InterPro" id="IPR010263">
    <property type="entry name" value="T6SS_TssK"/>
</dbReference>
<gene>
    <name evidence="1" type="ORF">AXF13_08460</name>
</gene>
<evidence type="ECO:0000313" key="2">
    <source>
        <dbReference type="Proteomes" id="UP000069241"/>
    </source>
</evidence>
<dbReference type="STRING" id="44742.AXF13_08460"/>
<dbReference type="NCBIfam" id="TIGR03353">
    <property type="entry name" value="VI_chp_4"/>
    <property type="match status" value="1"/>
</dbReference>
<name>A0A0X8JK51_9BACT</name>
<dbReference type="Proteomes" id="UP000069241">
    <property type="component" value="Chromosome"/>
</dbReference>
<keyword evidence="2" id="KW-1185">Reference proteome</keyword>